<comment type="caution">
    <text evidence="2">The sequence shown here is derived from an EMBL/GenBank/DDBJ whole genome shotgun (WGS) entry which is preliminary data.</text>
</comment>
<keyword evidence="3" id="KW-1185">Reference proteome</keyword>
<feature type="region of interest" description="Disordered" evidence="1">
    <location>
        <begin position="1"/>
        <end position="27"/>
    </location>
</feature>
<dbReference type="EMBL" id="JBHSAY010000006">
    <property type="protein sequence ID" value="MFC4131690.1"/>
    <property type="molecule type" value="Genomic_DNA"/>
</dbReference>
<proteinExistence type="predicted"/>
<protein>
    <recommendedName>
        <fullName evidence="4">FXSXX-COOH protein</fullName>
    </recommendedName>
</protein>
<dbReference type="RefSeq" id="WP_253755435.1">
    <property type="nucleotide sequence ID" value="NZ_JAMZDZ010000001.1"/>
</dbReference>
<dbReference type="Proteomes" id="UP001595816">
    <property type="component" value="Unassembled WGS sequence"/>
</dbReference>
<evidence type="ECO:0000313" key="2">
    <source>
        <dbReference type="EMBL" id="MFC4131690.1"/>
    </source>
</evidence>
<evidence type="ECO:0000256" key="1">
    <source>
        <dbReference type="SAM" id="MobiDB-lite"/>
    </source>
</evidence>
<gene>
    <name evidence="2" type="ORF">ACFOZ4_13865</name>
</gene>
<sequence>MNDDRLHASADPDIEQSHPTRRSVSTTDVRTVDELLEALHAGVAGKLDVSSLTDAIEALVEAQPEDSREAIYAYTGDEGLRLGRSASSAIRATSPFSWPAWPIPSYG</sequence>
<evidence type="ECO:0000313" key="3">
    <source>
        <dbReference type="Proteomes" id="UP001595816"/>
    </source>
</evidence>
<feature type="compositionally biased region" description="Basic and acidic residues" evidence="1">
    <location>
        <begin position="1"/>
        <end position="18"/>
    </location>
</feature>
<organism evidence="2 3">
    <name type="scientific">Hamadaea flava</name>
    <dbReference type="NCBI Taxonomy" id="1742688"/>
    <lineage>
        <taxon>Bacteria</taxon>
        <taxon>Bacillati</taxon>
        <taxon>Actinomycetota</taxon>
        <taxon>Actinomycetes</taxon>
        <taxon>Micromonosporales</taxon>
        <taxon>Micromonosporaceae</taxon>
        <taxon>Hamadaea</taxon>
    </lineage>
</organism>
<name>A0ABV8LMW5_9ACTN</name>
<reference evidence="3" key="1">
    <citation type="journal article" date="2019" name="Int. J. Syst. Evol. Microbiol.">
        <title>The Global Catalogue of Microorganisms (GCM) 10K type strain sequencing project: providing services to taxonomists for standard genome sequencing and annotation.</title>
        <authorList>
            <consortium name="The Broad Institute Genomics Platform"/>
            <consortium name="The Broad Institute Genome Sequencing Center for Infectious Disease"/>
            <person name="Wu L."/>
            <person name="Ma J."/>
        </authorList>
    </citation>
    <scope>NUCLEOTIDE SEQUENCE [LARGE SCALE GENOMIC DNA]</scope>
    <source>
        <strain evidence="3">CGMCC 4.7289</strain>
    </source>
</reference>
<evidence type="ECO:0008006" key="4">
    <source>
        <dbReference type="Google" id="ProtNLM"/>
    </source>
</evidence>
<accession>A0ABV8LMW5</accession>